<reference evidence="6 7" key="1">
    <citation type="journal article" date="2018" name="Front. Microbiol.">
        <title>Prospects for Fungal Bioremediation of Acidic Radioactive Waste Sites: Characterization and Genome Sequence of Rhodotorula taiwanensis MD1149.</title>
        <authorList>
            <person name="Tkavc R."/>
            <person name="Matrosova V.Y."/>
            <person name="Grichenko O.E."/>
            <person name="Gostincar C."/>
            <person name="Volpe R.P."/>
            <person name="Klimenkova P."/>
            <person name="Gaidamakova E.K."/>
            <person name="Zhou C.E."/>
            <person name="Stewart B.J."/>
            <person name="Lyman M.G."/>
            <person name="Malfatti S.A."/>
            <person name="Rubinfeld B."/>
            <person name="Courtot M."/>
            <person name="Singh J."/>
            <person name="Dalgard C.L."/>
            <person name="Hamilton T."/>
            <person name="Frey K.G."/>
            <person name="Gunde-Cimerman N."/>
            <person name="Dugan L."/>
            <person name="Daly M.J."/>
        </authorList>
    </citation>
    <scope>NUCLEOTIDE SEQUENCE [LARGE SCALE GENOMIC DNA]</scope>
    <source>
        <strain evidence="6 7">MD1149</strain>
    </source>
</reference>
<dbReference type="InterPro" id="IPR051356">
    <property type="entry name" value="SOX/SOX-like_TF"/>
</dbReference>
<feature type="compositionally biased region" description="Polar residues" evidence="4">
    <location>
        <begin position="120"/>
        <end position="132"/>
    </location>
</feature>
<accession>A0A2S5B458</accession>
<evidence type="ECO:0000313" key="7">
    <source>
        <dbReference type="Proteomes" id="UP000237144"/>
    </source>
</evidence>
<feature type="compositionally biased region" description="Polar residues" evidence="4">
    <location>
        <begin position="656"/>
        <end position="675"/>
    </location>
</feature>
<evidence type="ECO:0000259" key="5">
    <source>
        <dbReference type="PROSITE" id="PS50118"/>
    </source>
</evidence>
<evidence type="ECO:0000256" key="3">
    <source>
        <dbReference type="PROSITE-ProRule" id="PRU00267"/>
    </source>
</evidence>
<feature type="region of interest" description="Disordered" evidence="4">
    <location>
        <begin position="22"/>
        <end position="160"/>
    </location>
</feature>
<feature type="compositionally biased region" description="Basic and acidic residues" evidence="4">
    <location>
        <begin position="239"/>
        <end position="250"/>
    </location>
</feature>
<dbReference type="OrthoDB" id="6247875at2759"/>
<feature type="domain" description="HMG box" evidence="5">
    <location>
        <begin position="162"/>
        <end position="249"/>
    </location>
</feature>
<dbReference type="GO" id="GO:0000978">
    <property type="term" value="F:RNA polymerase II cis-regulatory region sequence-specific DNA binding"/>
    <property type="evidence" value="ECO:0007669"/>
    <property type="project" value="TreeGrafter"/>
</dbReference>
<dbReference type="GO" id="GO:0000981">
    <property type="term" value="F:DNA-binding transcription factor activity, RNA polymerase II-specific"/>
    <property type="evidence" value="ECO:0007669"/>
    <property type="project" value="TreeGrafter"/>
</dbReference>
<evidence type="ECO:0000256" key="4">
    <source>
        <dbReference type="SAM" id="MobiDB-lite"/>
    </source>
</evidence>
<keyword evidence="1 3" id="KW-0238">DNA-binding</keyword>
<dbReference type="AlphaFoldDB" id="A0A2S5B458"/>
<dbReference type="PANTHER" id="PTHR45789:SF2">
    <property type="entry name" value="FI18025P1"/>
    <property type="match status" value="1"/>
</dbReference>
<organism evidence="6 7">
    <name type="scientific">Rhodotorula taiwanensis</name>
    <dbReference type="NCBI Taxonomy" id="741276"/>
    <lineage>
        <taxon>Eukaryota</taxon>
        <taxon>Fungi</taxon>
        <taxon>Dikarya</taxon>
        <taxon>Basidiomycota</taxon>
        <taxon>Pucciniomycotina</taxon>
        <taxon>Microbotryomycetes</taxon>
        <taxon>Sporidiobolales</taxon>
        <taxon>Sporidiobolaceae</taxon>
        <taxon>Rhodotorula</taxon>
    </lineage>
</organism>
<evidence type="ECO:0000256" key="2">
    <source>
        <dbReference type="ARBA" id="ARBA00023242"/>
    </source>
</evidence>
<evidence type="ECO:0000313" key="6">
    <source>
        <dbReference type="EMBL" id="POY71491.1"/>
    </source>
</evidence>
<proteinExistence type="predicted"/>
<dbReference type="SMART" id="SM00398">
    <property type="entry name" value="HMG"/>
    <property type="match status" value="1"/>
</dbReference>
<dbReference type="STRING" id="741276.A0A2S5B458"/>
<evidence type="ECO:0000256" key="1">
    <source>
        <dbReference type="ARBA" id="ARBA00023125"/>
    </source>
</evidence>
<dbReference type="InterPro" id="IPR009071">
    <property type="entry name" value="HMG_box_dom"/>
</dbReference>
<comment type="caution">
    <text evidence="6">The sequence shown here is derived from an EMBL/GenBank/DDBJ whole genome shotgun (WGS) entry which is preliminary data.</text>
</comment>
<feature type="region of interest" description="Disordered" evidence="4">
    <location>
        <begin position="651"/>
        <end position="678"/>
    </location>
</feature>
<feature type="region of interest" description="Disordered" evidence="4">
    <location>
        <begin position="289"/>
        <end position="352"/>
    </location>
</feature>
<dbReference type="Proteomes" id="UP000237144">
    <property type="component" value="Unassembled WGS sequence"/>
</dbReference>
<keyword evidence="2 3" id="KW-0539">Nucleus</keyword>
<protein>
    <recommendedName>
        <fullName evidence="5">HMG box domain-containing protein</fullName>
    </recommendedName>
</protein>
<dbReference type="InterPro" id="IPR036910">
    <property type="entry name" value="HMG_box_dom_sf"/>
</dbReference>
<dbReference type="EMBL" id="PJQD01000085">
    <property type="protein sequence ID" value="POY71491.1"/>
    <property type="molecule type" value="Genomic_DNA"/>
</dbReference>
<name>A0A2S5B458_9BASI</name>
<feature type="compositionally biased region" description="Low complexity" evidence="4">
    <location>
        <begin position="26"/>
        <end position="47"/>
    </location>
</feature>
<dbReference type="CDD" id="cd01389">
    <property type="entry name" value="HMG-box_ROX1-like"/>
    <property type="match status" value="1"/>
</dbReference>
<sequence length="903" mass="95816">MSASPFPLPPAQGISPILTTSDFAYGTVGSPSPASPASSTSLVLPPSDVAPVPKKPTLFRSASARHSPYPTSPASTSGRSTGRSRSATSASDFSGWDSESSVAADLYGSSIESRAPSPPSSCDISRSATTDVSPYVVGTRPRTGKDGKPTKSHTRKLDPGYIKRPPNAFILFRSHCCAPELKGDKPAELEPPGTVHARHLASLQLNNSQHVSVIVSQVWKSLPAEDKAYWEEKARLAKEEHQRLHPEYRYRPKQRAKEGRRKQTSNDPTLEKEERQACKEVARQVLQLEGVSLNEADDDSSSGDTRRKSARTATRSKRRTPKKASTLKRSPKRPASRASVTRATSDLPDPLQHDSLFGSQLISHFSAEGESSDFAPGSIGSSYSWSTAASNSPEPFAFMRELNAFGGHSPAPAPSGFALDPALACVTSSRPGSAYPAAFSAPPGWAQLASFPMTPPQTASPSTFVLPVPPPAFSGPDAEAVMGDVVVESDRLAPMGIQFNPASPFAPRTPLEPVATFSAPLAERRSAPLPAALLSEALQRRRSTIRASSLDSQRGDLMLISPMITTEGGRRQSLGFCAGLRRLSAANTGVHGEELPTPRAATSFPRHSLSAGILSATETFEAFTFPQNMLESLPAEDIGLFDLFTTLQGEAEYGGSPSSSDGQTRPSTSCSTWSDSGVERMEGDVPLNLLERRRSTLVPIKFSSPFACDPAQYAMPTGYHIGPTDFFSAPDGPVPNGLPTGADSPDASALGSFAAFGSPELGNATCDLPNPPAQSLLPSLFPASPYPLQANDGSFLDVPVNVATPDEYWSQNAQAVGFDAAAFTGSSMIQQPAYDAYGSASSLPEAECQYVYLTAEQLQDTALMARIHEQGYGIAFDAGSLENGQAEPAAFASFDPSAGYQHF</sequence>
<dbReference type="PROSITE" id="PS50118">
    <property type="entry name" value="HMG_BOX_2"/>
    <property type="match status" value="1"/>
</dbReference>
<dbReference type="PANTHER" id="PTHR45789">
    <property type="entry name" value="FI18025P1"/>
    <property type="match status" value="1"/>
</dbReference>
<feature type="region of interest" description="Disordered" evidence="4">
    <location>
        <begin position="239"/>
        <end position="277"/>
    </location>
</feature>
<feature type="DNA-binding region" description="HMG box" evidence="3">
    <location>
        <begin position="162"/>
        <end position="249"/>
    </location>
</feature>
<dbReference type="SUPFAM" id="SSF47095">
    <property type="entry name" value="HMG-box"/>
    <property type="match status" value="1"/>
</dbReference>
<dbReference type="GO" id="GO:0005634">
    <property type="term" value="C:nucleus"/>
    <property type="evidence" value="ECO:0007669"/>
    <property type="project" value="UniProtKB-UniRule"/>
</dbReference>
<feature type="compositionally biased region" description="Basic residues" evidence="4">
    <location>
        <begin position="251"/>
        <end position="263"/>
    </location>
</feature>
<dbReference type="Pfam" id="PF00505">
    <property type="entry name" value="HMG_box"/>
    <property type="match status" value="1"/>
</dbReference>
<gene>
    <name evidence="6" type="ORF">BMF94_5804</name>
</gene>
<dbReference type="Gene3D" id="1.10.30.10">
    <property type="entry name" value="High mobility group box domain"/>
    <property type="match status" value="1"/>
</dbReference>
<feature type="compositionally biased region" description="Basic residues" evidence="4">
    <location>
        <begin position="308"/>
        <end position="335"/>
    </location>
</feature>
<feature type="compositionally biased region" description="Low complexity" evidence="4">
    <location>
        <begin position="72"/>
        <end position="91"/>
    </location>
</feature>
<keyword evidence="7" id="KW-1185">Reference proteome</keyword>